<reference evidence="2" key="1">
    <citation type="submission" date="2017-06" db="EMBL/GenBank/DDBJ databases">
        <title>Genome analysis of Fimbriiglobus ruber SP5, the first member of the order Planctomycetales with confirmed chitinolytic capability.</title>
        <authorList>
            <person name="Ravin N.V."/>
            <person name="Rakitin A.L."/>
            <person name="Ivanova A.A."/>
            <person name="Beletsky A.V."/>
            <person name="Kulichevskaya I.S."/>
            <person name="Mardanov A.V."/>
            <person name="Dedysh S.N."/>
        </authorList>
    </citation>
    <scope>NUCLEOTIDE SEQUENCE [LARGE SCALE GENOMIC DNA]</scope>
    <source>
        <strain evidence="2">SP5</strain>
    </source>
</reference>
<name>A0A225DWA1_9BACT</name>
<accession>A0A225DWA1</accession>
<gene>
    <name evidence="1" type="ORF">FRUB_05514</name>
</gene>
<dbReference type="EMBL" id="NIDE01000008">
    <property type="protein sequence ID" value="OWK40595.1"/>
    <property type="molecule type" value="Genomic_DNA"/>
</dbReference>
<keyword evidence="2" id="KW-1185">Reference proteome</keyword>
<comment type="caution">
    <text evidence="1">The sequence shown here is derived from an EMBL/GenBank/DDBJ whole genome shotgun (WGS) entry which is preliminary data.</text>
</comment>
<proteinExistence type="predicted"/>
<evidence type="ECO:0000313" key="1">
    <source>
        <dbReference type="EMBL" id="OWK40595.1"/>
    </source>
</evidence>
<dbReference type="Proteomes" id="UP000214646">
    <property type="component" value="Unassembled WGS sequence"/>
</dbReference>
<sequence>MVAVRGRISEGAKEVPVIHNGCPLRGFVRSGVGVTVCRPSLRSGIHHRPRL</sequence>
<protein>
    <submittedName>
        <fullName evidence="1">Uncharacterized protein</fullName>
    </submittedName>
</protein>
<evidence type="ECO:0000313" key="2">
    <source>
        <dbReference type="Proteomes" id="UP000214646"/>
    </source>
</evidence>
<dbReference type="AlphaFoldDB" id="A0A225DWA1"/>
<organism evidence="1 2">
    <name type="scientific">Fimbriiglobus ruber</name>
    <dbReference type="NCBI Taxonomy" id="1908690"/>
    <lineage>
        <taxon>Bacteria</taxon>
        <taxon>Pseudomonadati</taxon>
        <taxon>Planctomycetota</taxon>
        <taxon>Planctomycetia</taxon>
        <taxon>Gemmatales</taxon>
        <taxon>Gemmataceae</taxon>
        <taxon>Fimbriiglobus</taxon>
    </lineage>
</organism>